<evidence type="ECO:0000313" key="4">
    <source>
        <dbReference type="Proteomes" id="UP000277007"/>
    </source>
</evidence>
<gene>
    <name evidence="3" type="ORF">EJ903_23530</name>
</gene>
<evidence type="ECO:0000259" key="2">
    <source>
        <dbReference type="Pfam" id="PF01551"/>
    </source>
</evidence>
<organism evidence="3 4">
    <name type="scientific">Azospirillum griseum</name>
    <dbReference type="NCBI Taxonomy" id="2496639"/>
    <lineage>
        <taxon>Bacteria</taxon>
        <taxon>Pseudomonadati</taxon>
        <taxon>Pseudomonadota</taxon>
        <taxon>Alphaproteobacteria</taxon>
        <taxon>Rhodospirillales</taxon>
        <taxon>Azospirillaceae</taxon>
        <taxon>Azospirillum</taxon>
    </lineage>
</organism>
<protein>
    <submittedName>
        <fullName evidence="3">M23 family metallopeptidase</fullName>
    </submittedName>
</protein>
<dbReference type="Proteomes" id="UP000277007">
    <property type="component" value="Unassembled WGS sequence"/>
</dbReference>
<comment type="caution">
    <text evidence="3">The sequence shown here is derived from an EMBL/GenBank/DDBJ whole genome shotgun (WGS) entry which is preliminary data.</text>
</comment>
<dbReference type="Gene3D" id="2.70.70.10">
    <property type="entry name" value="Glucose Permease (Domain IIA)"/>
    <property type="match status" value="1"/>
</dbReference>
<dbReference type="OrthoDB" id="5489603at2"/>
<feature type="domain" description="M23ase beta-sheet core" evidence="2">
    <location>
        <begin position="57"/>
        <end position="174"/>
    </location>
</feature>
<sequence length="339" mass="35922">MLLSVVQAHAQDRGPPPALNVPVRCHIGADCFVQNYVDVDPGSGMQDFACGRLTYDGHKGVDFRLTDLAAMRRGVTVVAAAAGTVTRTRDGVADVSIRQSGRAPEGKEAGNAVVIDHGNGWETQYSHLLQGSVTVRPGDRVEAGRPLGRIGLSGNTEFPHVDFGVRRAGQGIDPYTGRVIGTTAQDSPALPAPALPACNSDGGIPIGALWSDQARRTLVYRPSALLGAGLARETPKADTARDGGYGQPLPAGPGPLGVWVELMGGRRGDAVTVEAIGPNGQRLHRLTGTVPRPLAVLFINADIRPPNADPWPTGVYRVMVTLRHEGETVLQEERRVELR</sequence>
<dbReference type="InterPro" id="IPR011055">
    <property type="entry name" value="Dup_hybrid_motif"/>
</dbReference>
<dbReference type="CDD" id="cd12797">
    <property type="entry name" value="M23_peptidase"/>
    <property type="match status" value="1"/>
</dbReference>
<dbReference type="Pfam" id="PF01551">
    <property type="entry name" value="Peptidase_M23"/>
    <property type="match status" value="1"/>
</dbReference>
<dbReference type="RefSeq" id="WP_126620076.1">
    <property type="nucleotide sequence ID" value="NZ_JBHUCY010000113.1"/>
</dbReference>
<name>A0A431VAV2_9PROT</name>
<proteinExistence type="predicted"/>
<accession>A0A431VAV2</accession>
<dbReference type="PANTHER" id="PTHR21666">
    <property type="entry name" value="PEPTIDASE-RELATED"/>
    <property type="match status" value="1"/>
</dbReference>
<dbReference type="EMBL" id="RXMA01000037">
    <property type="protein sequence ID" value="RTR14641.1"/>
    <property type="molecule type" value="Genomic_DNA"/>
</dbReference>
<evidence type="ECO:0000256" key="1">
    <source>
        <dbReference type="ARBA" id="ARBA00022729"/>
    </source>
</evidence>
<dbReference type="PANTHER" id="PTHR21666:SF289">
    <property type="entry name" value="L-ALA--D-GLU ENDOPEPTIDASE"/>
    <property type="match status" value="1"/>
</dbReference>
<dbReference type="InterPro" id="IPR016047">
    <property type="entry name" value="M23ase_b-sheet_dom"/>
</dbReference>
<dbReference type="SUPFAM" id="SSF51261">
    <property type="entry name" value="Duplicated hybrid motif"/>
    <property type="match status" value="1"/>
</dbReference>
<dbReference type="AlphaFoldDB" id="A0A431VAV2"/>
<reference evidence="3 4" key="1">
    <citation type="submission" date="2018-12" db="EMBL/GenBank/DDBJ databases">
        <authorList>
            <person name="Yang Y."/>
        </authorList>
    </citation>
    <scope>NUCLEOTIDE SEQUENCE [LARGE SCALE GENOMIC DNA]</scope>
    <source>
        <strain evidence="3 4">L-25-5w-1</strain>
    </source>
</reference>
<dbReference type="InterPro" id="IPR050570">
    <property type="entry name" value="Cell_wall_metabolism_enzyme"/>
</dbReference>
<dbReference type="GO" id="GO:0004222">
    <property type="term" value="F:metalloendopeptidase activity"/>
    <property type="evidence" value="ECO:0007669"/>
    <property type="project" value="TreeGrafter"/>
</dbReference>
<keyword evidence="4" id="KW-1185">Reference proteome</keyword>
<evidence type="ECO:0000313" key="3">
    <source>
        <dbReference type="EMBL" id="RTR14641.1"/>
    </source>
</evidence>
<keyword evidence="1" id="KW-0732">Signal</keyword>